<sequence>MQSVLAPGTKVLISGLQSNAGLTLNGKVGTIVRQLPGGRYTVRMRSDRSEKSVKRINLLVMSSQGPGLDDDVATVLIEYMRCHGVSALFTEVISLVKSALCAARTVARRFPRNRQQLMLLTQEGREVAERYGNWAADKAITVAKIVSRKSPEFLRQTNTMKYIIETPTCEIKAFITAYVKEGVVFYVAKIVGPMRTFTVLYVVPVQNFCKRHATKAYQALPPRVKKTVEATPAAFRQSLTTVRQQIGRNTQQLVLRARQGGQVAEKCADWAVDKVIDAAKMVSKKSPKFIKETQTAEYILDTPKNEIKAFIKAWVKRRVAFYTAKIRDPMGTLKTLLSTLQTFSQKYATRAYSALPCRADILALPSTVRQTVAATPAIVGQKFTTAYELAVTQSTRVEAFVRACMVRLPFLAEYSDVELSDIREYLIQQAASGLTALKHPVATTKAVVSFAKRTGGLAYAKTTEAAAATVGKAAAAGKAVVSKVKEPARKTAKRAIQQAQKVSEKVKLYTPPYIKSAAESCASKVKGVLQAVGGSGTPEAVLDFAARVLMVSWIMGARLEREGRE</sequence>
<proteinExistence type="predicted"/>
<protein>
    <submittedName>
        <fullName evidence="1">Uncharacterized protein</fullName>
    </submittedName>
</protein>
<name>A0A0G4FNB8_9ALVE</name>
<dbReference type="VEuPathDB" id="CryptoDB:Cvel_17919"/>
<accession>A0A0G4FNB8</accession>
<gene>
    <name evidence="1" type="ORF">Cvel_17919</name>
</gene>
<dbReference type="AlphaFoldDB" id="A0A0G4FNB8"/>
<organism evidence="1">
    <name type="scientific">Chromera velia CCMP2878</name>
    <dbReference type="NCBI Taxonomy" id="1169474"/>
    <lineage>
        <taxon>Eukaryota</taxon>
        <taxon>Sar</taxon>
        <taxon>Alveolata</taxon>
        <taxon>Colpodellida</taxon>
        <taxon>Chromeraceae</taxon>
        <taxon>Chromera</taxon>
    </lineage>
</organism>
<evidence type="ECO:0000313" key="1">
    <source>
        <dbReference type="EMBL" id="CEM15691.1"/>
    </source>
</evidence>
<dbReference type="EMBL" id="CDMZ01000502">
    <property type="protein sequence ID" value="CEM15691.1"/>
    <property type="molecule type" value="Genomic_DNA"/>
</dbReference>
<reference evidence="1" key="1">
    <citation type="submission" date="2014-11" db="EMBL/GenBank/DDBJ databases">
        <authorList>
            <person name="Otto D Thomas"/>
            <person name="Naeem Raeece"/>
        </authorList>
    </citation>
    <scope>NUCLEOTIDE SEQUENCE</scope>
</reference>
<dbReference type="PhylomeDB" id="A0A0G4FNB8"/>